<dbReference type="PROSITE" id="PS50835">
    <property type="entry name" value="IG_LIKE"/>
    <property type="match status" value="1"/>
</dbReference>
<feature type="chain" id="PRO_5028050110" evidence="5">
    <location>
        <begin position="20"/>
        <end position="353"/>
    </location>
</feature>
<dbReference type="InterPro" id="IPR036179">
    <property type="entry name" value="Ig-like_dom_sf"/>
</dbReference>
<keyword evidence="4" id="KW-1133">Transmembrane helix</keyword>
<evidence type="ECO:0000313" key="8">
    <source>
        <dbReference type="RefSeq" id="XP_026111866.1"/>
    </source>
</evidence>
<dbReference type="Gene3D" id="2.60.40.10">
    <property type="entry name" value="Immunoglobulins"/>
    <property type="match status" value="1"/>
</dbReference>
<dbReference type="InterPro" id="IPR013783">
    <property type="entry name" value="Ig-like_fold"/>
</dbReference>
<dbReference type="AlphaFoldDB" id="A0A6P6NTJ6"/>
<evidence type="ECO:0000259" key="6">
    <source>
        <dbReference type="PROSITE" id="PS50835"/>
    </source>
</evidence>
<keyword evidence="4" id="KW-0812">Transmembrane</keyword>
<dbReference type="GO" id="GO:0009897">
    <property type="term" value="C:external side of plasma membrane"/>
    <property type="evidence" value="ECO:0007669"/>
    <property type="project" value="TreeGrafter"/>
</dbReference>
<dbReference type="InterPro" id="IPR050208">
    <property type="entry name" value="MHC_class-I_related"/>
</dbReference>
<dbReference type="Gene3D" id="3.30.500.10">
    <property type="entry name" value="MHC class I-like antigen recognition-like"/>
    <property type="match status" value="1"/>
</dbReference>
<feature type="domain" description="Ig-like" evidence="6">
    <location>
        <begin position="192"/>
        <end position="279"/>
    </location>
</feature>
<keyword evidence="1" id="KW-0325">Glycoprotein</keyword>
<evidence type="ECO:0000256" key="3">
    <source>
        <dbReference type="SAM" id="MobiDB-lite"/>
    </source>
</evidence>
<dbReference type="InterPro" id="IPR003597">
    <property type="entry name" value="Ig_C1-set"/>
</dbReference>
<feature type="transmembrane region" description="Helical" evidence="4">
    <location>
        <begin position="299"/>
        <end position="317"/>
    </location>
</feature>
<gene>
    <name evidence="8" type="primary">LOC113089625</name>
</gene>
<feature type="region of interest" description="Disordered" evidence="3">
    <location>
        <begin position="334"/>
        <end position="353"/>
    </location>
</feature>
<dbReference type="SMART" id="SM00407">
    <property type="entry name" value="IGc1"/>
    <property type="match status" value="1"/>
</dbReference>
<dbReference type="InterPro" id="IPR037055">
    <property type="entry name" value="MHC_I-like_Ag-recog_sf"/>
</dbReference>
<dbReference type="RefSeq" id="XP_026111866.1">
    <property type="nucleotide sequence ID" value="XM_026256081.1"/>
</dbReference>
<dbReference type="PANTHER" id="PTHR16675:SF193">
    <property type="entry name" value="LOC571647 PROTEIN-RELATED"/>
    <property type="match status" value="1"/>
</dbReference>
<keyword evidence="2" id="KW-0393">Immunoglobulin domain</keyword>
<sequence length="353" mass="41026">MFLLFVFLFFLFDCFLGDAHQEDHYLHFKFTALSKADTLPEFSAVAIADDQQIKHYSNEERDWILTADDWISPPEAPPDSRDWFLHQLNSLSNCTDFQRFEPHVLQRVIGCELEKSPEGTVSLRTFDEYGFDGEDFMSFDSDTQQWIEKNPKATETKKEWDQQTGRNKFLKYFLKTCTDWISTFNNSKKSKPDVHTTLRKASNDQNKQVLTCLTTGFYPRDIEMDIRFNKTVLKDQRSSGIRPNDDGSFQMRSSVKINGSNEGIYDCYVNHSSLTEPVSVERVVKCTDWEESKWPGKKVVVVAVVVVVLLLVLLIVLQCYKRRRSDGNNTLMTERYHHPQTQENVHSNGMLLQ</sequence>
<dbReference type="InterPro" id="IPR011161">
    <property type="entry name" value="MHC_I-like_Ag-recog"/>
</dbReference>
<dbReference type="GO" id="GO:0005615">
    <property type="term" value="C:extracellular space"/>
    <property type="evidence" value="ECO:0007669"/>
    <property type="project" value="TreeGrafter"/>
</dbReference>
<keyword evidence="7" id="KW-1185">Reference proteome</keyword>
<dbReference type="SUPFAM" id="SSF48726">
    <property type="entry name" value="Immunoglobulin"/>
    <property type="match status" value="1"/>
</dbReference>
<dbReference type="PROSITE" id="PS00290">
    <property type="entry name" value="IG_MHC"/>
    <property type="match status" value="1"/>
</dbReference>
<keyword evidence="4" id="KW-0472">Membrane</keyword>
<dbReference type="SUPFAM" id="SSF54452">
    <property type="entry name" value="MHC antigen-recognition domain"/>
    <property type="match status" value="1"/>
</dbReference>
<accession>A0A6P6NTJ6</accession>
<dbReference type="GeneID" id="113089625"/>
<dbReference type="InterPro" id="IPR003006">
    <property type="entry name" value="Ig/MHC_CS"/>
</dbReference>
<dbReference type="Pfam" id="PF00129">
    <property type="entry name" value="MHC_I"/>
    <property type="match status" value="1"/>
</dbReference>
<protein>
    <submittedName>
        <fullName evidence="8">Zinc-alpha-2-glycoprotein-like isoform X2</fullName>
    </submittedName>
</protein>
<dbReference type="GO" id="GO:0006955">
    <property type="term" value="P:immune response"/>
    <property type="evidence" value="ECO:0007669"/>
    <property type="project" value="TreeGrafter"/>
</dbReference>
<proteinExistence type="predicted"/>
<evidence type="ECO:0000256" key="2">
    <source>
        <dbReference type="ARBA" id="ARBA00023319"/>
    </source>
</evidence>
<dbReference type="Pfam" id="PF07654">
    <property type="entry name" value="C1-set"/>
    <property type="match status" value="1"/>
</dbReference>
<dbReference type="InterPro" id="IPR011162">
    <property type="entry name" value="MHC_I/II-like_Ag-recog"/>
</dbReference>
<name>A0A6P6NTJ6_CARAU</name>
<evidence type="ECO:0000256" key="5">
    <source>
        <dbReference type="SAM" id="SignalP"/>
    </source>
</evidence>
<organism evidence="7 8">
    <name type="scientific">Carassius auratus</name>
    <name type="common">Goldfish</name>
    <dbReference type="NCBI Taxonomy" id="7957"/>
    <lineage>
        <taxon>Eukaryota</taxon>
        <taxon>Metazoa</taxon>
        <taxon>Chordata</taxon>
        <taxon>Craniata</taxon>
        <taxon>Vertebrata</taxon>
        <taxon>Euteleostomi</taxon>
        <taxon>Actinopterygii</taxon>
        <taxon>Neopterygii</taxon>
        <taxon>Teleostei</taxon>
        <taxon>Ostariophysi</taxon>
        <taxon>Cypriniformes</taxon>
        <taxon>Cyprinidae</taxon>
        <taxon>Cyprininae</taxon>
        <taxon>Carassius</taxon>
    </lineage>
</organism>
<evidence type="ECO:0000313" key="7">
    <source>
        <dbReference type="Proteomes" id="UP000515129"/>
    </source>
</evidence>
<feature type="signal peptide" evidence="5">
    <location>
        <begin position="1"/>
        <end position="19"/>
    </location>
</feature>
<keyword evidence="5" id="KW-0732">Signal</keyword>
<dbReference type="InterPro" id="IPR007110">
    <property type="entry name" value="Ig-like_dom"/>
</dbReference>
<dbReference type="PANTHER" id="PTHR16675">
    <property type="entry name" value="MHC CLASS I-RELATED"/>
    <property type="match status" value="1"/>
</dbReference>
<evidence type="ECO:0000256" key="4">
    <source>
        <dbReference type="SAM" id="Phobius"/>
    </source>
</evidence>
<evidence type="ECO:0000256" key="1">
    <source>
        <dbReference type="ARBA" id="ARBA00023180"/>
    </source>
</evidence>
<dbReference type="Proteomes" id="UP000515129">
    <property type="component" value="Unplaced"/>
</dbReference>
<reference evidence="8" key="1">
    <citation type="submission" date="2025-08" db="UniProtKB">
        <authorList>
            <consortium name="RefSeq"/>
        </authorList>
    </citation>
    <scope>IDENTIFICATION</scope>
    <source>
        <strain evidence="8">Wakin</strain>
        <tissue evidence="8">Muscle</tissue>
    </source>
</reference>